<dbReference type="InterPro" id="IPR000719">
    <property type="entry name" value="Prot_kinase_dom"/>
</dbReference>
<gene>
    <name evidence="11" type="ORF">B0H64DRAFT_378122</name>
</gene>
<evidence type="ECO:0000256" key="4">
    <source>
        <dbReference type="ARBA" id="ARBA00022741"/>
    </source>
</evidence>
<dbReference type="PANTHER" id="PTHR47634:SF9">
    <property type="entry name" value="PROTEIN KINASE DOMAIN-CONTAINING PROTEIN-RELATED"/>
    <property type="match status" value="1"/>
</dbReference>
<dbReference type="GO" id="GO:0004674">
    <property type="term" value="F:protein serine/threonine kinase activity"/>
    <property type="evidence" value="ECO:0007669"/>
    <property type="project" value="UniProtKB-KW"/>
</dbReference>
<evidence type="ECO:0000256" key="6">
    <source>
        <dbReference type="ARBA" id="ARBA00022840"/>
    </source>
</evidence>
<dbReference type="InterPro" id="IPR011009">
    <property type="entry name" value="Kinase-like_dom_sf"/>
</dbReference>
<dbReference type="AlphaFoldDB" id="A0AAE0H7Y9"/>
<sequence>MGDSPMAVLMADSWGPPTASPIYEEPALENVESLEGYAPGGYYPMNIDDRLRKNLDTYTIIHKLGFGRSSTVWLARRDSESIGQVPVSFVALKILRADLSTPNTYPELEILGRLQQQGRETHRGLVHIQDYFTVSSANGHHCCFVLPFLGPSLYNKRVLAAMSCETRESVCEQLAHAVKYIHTFGVCHADLSPLNVRFRIPDVEHFNETRICAKLTPIQSCAIRRIDGQPLSKNSPRCVVKTAEFQNIHSNYFEEVTIISFGRAFSPPVALRIPPLSEKRHLAARVPIFLAHERELPFLIHVGFEHLVWELTTYFGPIPDHWAGKYQWDKYKIVTRLGTTCDSDLDHWFDRAQPTESLESHLVKAEMAPELATLLYKMFVWEPEMRLTADTVYRELLQQRLNVESNWLAVGSVG</sequence>
<dbReference type="InterPro" id="IPR017441">
    <property type="entry name" value="Protein_kinase_ATP_BS"/>
</dbReference>
<dbReference type="PROSITE" id="PS00107">
    <property type="entry name" value="PROTEIN_KINASE_ATP"/>
    <property type="match status" value="1"/>
</dbReference>
<evidence type="ECO:0000256" key="8">
    <source>
        <dbReference type="ARBA" id="ARBA00048679"/>
    </source>
</evidence>
<dbReference type="GO" id="GO:0005524">
    <property type="term" value="F:ATP binding"/>
    <property type="evidence" value="ECO:0007669"/>
    <property type="project" value="UniProtKB-UniRule"/>
</dbReference>
<protein>
    <recommendedName>
        <fullName evidence="1">non-specific serine/threonine protein kinase</fullName>
        <ecNumber evidence="1">2.7.11.1</ecNumber>
    </recommendedName>
</protein>
<comment type="caution">
    <text evidence="11">The sequence shown here is derived from an EMBL/GenBank/DDBJ whole genome shotgun (WGS) entry which is preliminary data.</text>
</comment>
<dbReference type="RefSeq" id="XP_062654889.1">
    <property type="nucleotide sequence ID" value="XM_062802568.1"/>
</dbReference>
<evidence type="ECO:0000259" key="10">
    <source>
        <dbReference type="PROSITE" id="PS50011"/>
    </source>
</evidence>
<feature type="domain" description="Protein kinase" evidence="10">
    <location>
        <begin position="58"/>
        <end position="401"/>
    </location>
</feature>
<keyword evidence="12" id="KW-1185">Reference proteome</keyword>
<dbReference type="SMART" id="SM00220">
    <property type="entry name" value="S_TKc"/>
    <property type="match status" value="1"/>
</dbReference>
<feature type="binding site" evidence="9">
    <location>
        <position position="93"/>
    </location>
    <ligand>
        <name>ATP</name>
        <dbReference type="ChEBI" id="CHEBI:30616"/>
    </ligand>
</feature>
<organism evidence="11 12">
    <name type="scientific">Chaetomium fimeti</name>
    <dbReference type="NCBI Taxonomy" id="1854472"/>
    <lineage>
        <taxon>Eukaryota</taxon>
        <taxon>Fungi</taxon>
        <taxon>Dikarya</taxon>
        <taxon>Ascomycota</taxon>
        <taxon>Pezizomycotina</taxon>
        <taxon>Sordariomycetes</taxon>
        <taxon>Sordariomycetidae</taxon>
        <taxon>Sordariales</taxon>
        <taxon>Chaetomiaceae</taxon>
        <taxon>Chaetomium</taxon>
    </lineage>
</organism>
<evidence type="ECO:0000256" key="1">
    <source>
        <dbReference type="ARBA" id="ARBA00012513"/>
    </source>
</evidence>
<evidence type="ECO:0000256" key="3">
    <source>
        <dbReference type="ARBA" id="ARBA00022679"/>
    </source>
</evidence>
<dbReference type="PROSITE" id="PS50011">
    <property type="entry name" value="PROTEIN_KINASE_DOM"/>
    <property type="match status" value="1"/>
</dbReference>
<dbReference type="GO" id="GO:0050684">
    <property type="term" value="P:regulation of mRNA processing"/>
    <property type="evidence" value="ECO:0007669"/>
    <property type="project" value="TreeGrafter"/>
</dbReference>
<evidence type="ECO:0000313" key="12">
    <source>
        <dbReference type="Proteomes" id="UP001278766"/>
    </source>
</evidence>
<keyword evidence="3" id="KW-0808">Transferase</keyword>
<dbReference type="GO" id="GO:0000245">
    <property type="term" value="P:spliceosomal complex assembly"/>
    <property type="evidence" value="ECO:0007669"/>
    <property type="project" value="TreeGrafter"/>
</dbReference>
<accession>A0AAE0H7Y9</accession>
<dbReference type="Pfam" id="PF00069">
    <property type="entry name" value="Pkinase"/>
    <property type="match status" value="1"/>
</dbReference>
<dbReference type="Gene3D" id="3.30.200.20">
    <property type="entry name" value="Phosphorylase Kinase, domain 1"/>
    <property type="match status" value="1"/>
</dbReference>
<dbReference type="Gene3D" id="1.10.510.10">
    <property type="entry name" value="Transferase(Phosphotransferase) domain 1"/>
    <property type="match status" value="1"/>
</dbReference>
<evidence type="ECO:0000256" key="9">
    <source>
        <dbReference type="PROSITE-ProRule" id="PRU10141"/>
    </source>
</evidence>
<dbReference type="PANTHER" id="PTHR47634">
    <property type="entry name" value="PROTEIN KINASE DOMAIN-CONTAINING PROTEIN-RELATED"/>
    <property type="match status" value="1"/>
</dbReference>
<dbReference type="EMBL" id="JAUEPN010000010">
    <property type="protein sequence ID" value="KAK3291375.1"/>
    <property type="molecule type" value="Genomic_DNA"/>
</dbReference>
<evidence type="ECO:0000256" key="7">
    <source>
        <dbReference type="ARBA" id="ARBA00047899"/>
    </source>
</evidence>
<evidence type="ECO:0000313" key="11">
    <source>
        <dbReference type="EMBL" id="KAK3291375.1"/>
    </source>
</evidence>
<keyword evidence="2" id="KW-0723">Serine/threonine-protein kinase</keyword>
<keyword evidence="6 9" id="KW-0067">ATP-binding</keyword>
<proteinExistence type="predicted"/>
<dbReference type="EC" id="2.7.11.1" evidence="1"/>
<comment type="catalytic activity">
    <reaction evidence="8">
        <text>L-seryl-[protein] + ATP = O-phospho-L-seryl-[protein] + ADP + H(+)</text>
        <dbReference type="Rhea" id="RHEA:17989"/>
        <dbReference type="Rhea" id="RHEA-COMP:9863"/>
        <dbReference type="Rhea" id="RHEA-COMP:11604"/>
        <dbReference type="ChEBI" id="CHEBI:15378"/>
        <dbReference type="ChEBI" id="CHEBI:29999"/>
        <dbReference type="ChEBI" id="CHEBI:30616"/>
        <dbReference type="ChEBI" id="CHEBI:83421"/>
        <dbReference type="ChEBI" id="CHEBI:456216"/>
        <dbReference type="EC" id="2.7.11.1"/>
    </reaction>
</comment>
<name>A0AAE0H7Y9_9PEZI</name>
<reference evidence="11" key="1">
    <citation type="journal article" date="2023" name="Mol. Phylogenet. Evol.">
        <title>Genome-scale phylogeny and comparative genomics of the fungal order Sordariales.</title>
        <authorList>
            <person name="Hensen N."/>
            <person name="Bonometti L."/>
            <person name="Westerberg I."/>
            <person name="Brannstrom I.O."/>
            <person name="Guillou S."/>
            <person name="Cros-Aarteil S."/>
            <person name="Calhoun S."/>
            <person name="Haridas S."/>
            <person name="Kuo A."/>
            <person name="Mondo S."/>
            <person name="Pangilinan J."/>
            <person name="Riley R."/>
            <person name="LaButti K."/>
            <person name="Andreopoulos B."/>
            <person name="Lipzen A."/>
            <person name="Chen C."/>
            <person name="Yan M."/>
            <person name="Daum C."/>
            <person name="Ng V."/>
            <person name="Clum A."/>
            <person name="Steindorff A."/>
            <person name="Ohm R.A."/>
            <person name="Martin F."/>
            <person name="Silar P."/>
            <person name="Natvig D.O."/>
            <person name="Lalanne C."/>
            <person name="Gautier V."/>
            <person name="Ament-Velasquez S.L."/>
            <person name="Kruys A."/>
            <person name="Hutchinson M.I."/>
            <person name="Powell A.J."/>
            <person name="Barry K."/>
            <person name="Miller A.N."/>
            <person name="Grigoriev I.V."/>
            <person name="Debuchy R."/>
            <person name="Gladieux P."/>
            <person name="Hiltunen Thoren M."/>
            <person name="Johannesson H."/>
        </authorList>
    </citation>
    <scope>NUCLEOTIDE SEQUENCE</scope>
    <source>
        <strain evidence="11">CBS 168.71</strain>
    </source>
</reference>
<reference evidence="11" key="2">
    <citation type="submission" date="2023-06" db="EMBL/GenBank/DDBJ databases">
        <authorList>
            <consortium name="Lawrence Berkeley National Laboratory"/>
            <person name="Haridas S."/>
            <person name="Hensen N."/>
            <person name="Bonometti L."/>
            <person name="Westerberg I."/>
            <person name="Brannstrom I.O."/>
            <person name="Guillou S."/>
            <person name="Cros-Aarteil S."/>
            <person name="Calhoun S."/>
            <person name="Kuo A."/>
            <person name="Mondo S."/>
            <person name="Pangilinan J."/>
            <person name="Riley R."/>
            <person name="Labutti K."/>
            <person name="Andreopoulos B."/>
            <person name="Lipzen A."/>
            <person name="Chen C."/>
            <person name="Yanf M."/>
            <person name="Daum C."/>
            <person name="Ng V."/>
            <person name="Clum A."/>
            <person name="Steindorff A."/>
            <person name="Ohm R."/>
            <person name="Martin F."/>
            <person name="Silar P."/>
            <person name="Natvig D."/>
            <person name="Lalanne C."/>
            <person name="Gautier V."/>
            <person name="Ament-Velasquez S.L."/>
            <person name="Kruys A."/>
            <person name="Hutchinson M.I."/>
            <person name="Powell A.J."/>
            <person name="Barry K."/>
            <person name="Miller A.N."/>
            <person name="Grigoriev I.V."/>
            <person name="Debuchy R."/>
            <person name="Gladieux P."/>
            <person name="Thoren M.H."/>
            <person name="Johannesson H."/>
        </authorList>
    </citation>
    <scope>NUCLEOTIDE SEQUENCE</scope>
    <source>
        <strain evidence="11">CBS 168.71</strain>
    </source>
</reference>
<comment type="catalytic activity">
    <reaction evidence="7">
        <text>L-threonyl-[protein] + ATP = O-phospho-L-threonyl-[protein] + ADP + H(+)</text>
        <dbReference type="Rhea" id="RHEA:46608"/>
        <dbReference type="Rhea" id="RHEA-COMP:11060"/>
        <dbReference type="Rhea" id="RHEA-COMP:11605"/>
        <dbReference type="ChEBI" id="CHEBI:15378"/>
        <dbReference type="ChEBI" id="CHEBI:30013"/>
        <dbReference type="ChEBI" id="CHEBI:30616"/>
        <dbReference type="ChEBI" id="CHEBI:61977"/>
        <dbReference type="ChEBI" id="CHEBI:456216"/>
        <dbReference type="EC" id="2.7.11.1"/>
    </reaction>
</comment>
<evidence type="ECO:0000256" key="2">
    <source>
        <dbReference type="ARBA" id="ARBA00022527"/>
    </source>
</evidence>
<dbReference type="GeneID" id="87839516"/>
<dbReference type="InterPro" id="IPR051334">
    <property type="entry name" value="SRPK"/>
</dbReference>
<keyword evidence="5 11" id="KW-0418">Kinase</keyword>
<evidence type="ECO:0000256" key="5">
    <source>
        <dbReference type="ARBA" id="ARBA00022777"/>
    </source>
</evidence>
<dbReference type="SUPFAM" id="SSF56112">
    <property type="entry name" value="Protein kinase-like (PK-like)"/>
    <property type="match status" value="1"/>
</dbReference>
<dbReference type="Proteomes" id="UP001278766">
    <property type="component" value="Unassembled WGS sequence"/>
</dbReference>
<keyword evidence="4 9" id="KW-0547">Nucleotide-binding</keyword>